<dbReference type="PROSITE" id="PS51740">
    <property type="entry name" value="SPOVT_ABRB"/>
    <property type="match status" value="1"/>
</dbReference>
<evidence type="ECO:0000259" key="2">
    <source>
        <dbReference type="PROSITE" id="PS51740"/>
    </source>
</evidence>
<comment type="caution">
    <text evidence="3">The sequence shown here is derived from an EMBL/GenBank/DDBJ whole genome shotgun (WGS) entry which is preliminary data.</text>
</comment>
<keyword evidence="4" id="KW-1185">Reference proteome</keyword>
<dbReference type="SMART" id="SM00966">
    <property type="entry name" value="SpoVT_AbrB"/>
    <property type="match status" value="1"/>
</dbReference>
<reference evidence="3" key="1">
    <citation type="submission" date="2022-12" db="EMBL/GenBank/DDBJ databases">
        <title>Reference genome sequencing for broad-spectrum identification of bacterial and archaeal isolates by mass spectrometry.</title>
        <authorList>
            <person name="Sekiguchi Y."/>
            <person name="Tourlousse D.M."/>
        </authorList>
    </citation>
    <scope>NUCLEOTIDE SEQUENCE</scope>
    <source>
        <strain evidence="3">TSL-P1</strain>
    </source>
</reference>
<dbReference type="Pfam" id="PF04014">
    <property type="entry name" value="MazE_antitoxin"/>
    <property type="match status" value="1"/>
</dbReference>
<evidence type="ECO:0000313" key="3">
    <source>
        <dbReference type="EMBL" id="GLI53346.1"/>
    </source>
</evidence>
<feature type="domain" description="SpoVT-AbrB" evidence="2">
    <location>
        <begin position="1"/>
        <end position="46"/>
    </location>
</feature>
<evidence type="ECO:0000256" key="1">
    <source>
        <dbReference type="PROSITE-ProRule" id="PRU01076"/>
    </source>
</evidence>
<dbReference type="SUPFAM" id="SSF89447">
    <property type="entry name" value="AbrB/MazE/MraZ-like"/>
    <property type="match status" value="1"/>
</dbReference>
<proteinExistence type="predicted"/>
<dbReference type="InterPro" id="IPR037914">
    <property type="entry name" value="SpoVT-AbrB_sf"/>
</dbReference>
<dbReference type="GO" id="GO:0003677">
    <property type="term" value="F:DNA binding"/>
    <property type="evidence" value="ECO:0007669"/>
    <property type="project" value="UniProtKB-UniRule"/>
</dbReference>
<dbReference type="Gene3D" id="2.10.260.10">
    <property type="match status" value="1"/>
</dbReference>
<dbReference type="NCBIfam" id="TIGR01439">
    <property type="entry name" value="lp_hng_hel_AbrB"/>
    <property type="match status" value="1"/>
</dbReference>
<accession>A0A9W6GGE1</accession>
<name>A0A9W6GGE1_9BACT</name>
<evidence type="ECO:0000313" key="4">
    <source>
        <dbReference type="Proteomes" id="UP001144297"/>
    </source>
</evidence>
<gene>
    <name evidence="3" type="ORF">TISLANDTSLP1_10390</name>
</gene>
<dbReference type="AlphaFoldDB" id="A0A9W6GGE1"/>
<dbReference type="InterPro" id="IPR007159">
    <property type="entry name" value="SpoVT-AbrB_dom"/>
</dbReference>
<organism evidence="3 4">
    <name type="scientific">Thermodesulfovibrio yellowstonii</name>
    <dbReference type="NCBI Taxonomy" id="28262"/>
    <lineage>
        <taxon>Bacteria</taxon>
        <taxon>Pseudomonadati</taxon>
        <taxon>Nitrospirota</taxon>
        <taxon>Thermodesulfovibrionia</taxon>
        <taxon>Thermodesulfovibrionales</taxon>
        <taxon>Thermodesulfovibrionaceae</taxon>
        <taxon>Thermodesulfovibrio</taxon>
    </lineage>
</organism>
<protein>
    <recommendedName>
        <fullName evidence="2">SpoVT-AbrB domain-containing protein</fullName>
    </recommendedName>
</protein>
<keyword evidence="1" id="KW-0238">DNA-binding</keyword>
<sequence length="89" mass="10489">METIIVGERGQVTIPKSIRKKYNIKAKQPVIIEDRNGEIVIKPVIVIPKKDFEKYAREFSDEFIEEVIRENKLTHEQEQKILKKLKKNA</sequence>
<dbReference type="Proteomes" id="UP001144297">
    <property type="component" value="Unassembled WGS sequence"/>
</dbReference>
<dbReference type="EMBL" id="BSDX01000001">
    <property type="protein sequence ID" value="GLI53346.1"/>
    <property type="molecule type" value="Genomic_DNA"/>
</dbReference>